<protein>
    <submittedName>
        <fullName evidence="3">S-layer homology domain-containing protein</fullName>
    </submittedName>
</protein>
<dbReference type="Proteomes" id="UP001595939">
    <property type="component" value="Unassembled WGS sequence"/>
</dbReference>
<gene>
    <name evidence="3" type="ORF">ACFO0P_15540</name>
</gene>
<organism evidence="3 4">
    <name type="scientific">Deinococcus sonorensis</name>
    <dbReference type="NCBI Taxonomy" id="309891"/>
    <lineage>
        <taxon>Bacteria</taxon>
        <taxon>Thermotogati</taxon>
        <taxon>Deinococcota</taxon>
        <taxon>Deinococci</taxon>
        <taxon>Deinococcales</taxon>
        <taxon>Deinococcaceae</taxon>
        <taxon>Deinococcus</taxon>
    </lineage>
</organism>
<keyword evidence="1" id="KW-0732">Signal</keyword>
<comment type="caution">
    <text evidence="3">The sequence shown here is derived from an EMBL/GenBank/DDBJ whole genome shotgun (WGS) entry which is preliminary data.</text>
</comment>
<evidence type="ECO:0000313" key="4">
    <source>
        <dbReference type="Proteomes" id="UP001595939"/>
    </source>
</evidence>
<dbReference type="InterPro" id="IPR011250">
    <property type="entry name" value="OMP/PagP_B-barrel"/>
</dbReference>
<dbReference type="SUPFAM" id="SSF56925">
    <property type="entry name" value="OMPA-like"/>
    <property type="match status" value="1"/>
</dbReference>
<dbReference type="EMBL" id="JBHSEG010000008">
    <property type="protein sequence ID" value="MFC4455191.1"/>
    <property type="molecule type" value="Genomic_DNA"/>
</dbReference>
<evidence type="ECO:0000313" key="3">
    <source>
        <dbReference type="EMBL" id="MFC4455191.1"/>
    </source>
</evidence>
<proteinExistence type="predicted"/>
<evidence type="ECO:0000259" key="2">
    <source>
        <dbReference type="PROSITE" id="PS51272"/>
    </source>
</evidence>
<dbReference type="PROSITE" id="PS51272">
    <property type="entry name" value="SLH"/>
    <property type="match status" value="1"/>
</dbReference>
<feature type="signal peptide" evidence="1">
    <location>
        <begin position="1"/>
        <end position="21"/>
    </location>
</feature>
<feature type="chain" id="PRO_5046006206" evidence="1">
    <location>
        <begin position="22"/>
        <end position="388"/>
    </location>
</feature>
<dbReference type="PANTHER" id="PTHR43308:SF1">
    <property type="entry name" value="OUTER MEMBRANE PROTEIN ALPHA"/>
    <property type="match status" value="1"/>
</dbReference>
<accession>A0ABV8YA05</accession>
<dbReference type="RefSeq" id="WP_380129908.1">
    <property type="nucleotide sequence ID" value="NZ_JBHSEG010000008.1"/>
</dbReference>
<reference evidence="4" key="1">
    <citation type="journal article" date="2019" name="Int. J. Syst. Evol. Microbiol.">
        <title>The Global Catalogue of Microorganisms (GCM) 10K type strain sequencing project: providing services to taxonomists for standard genome sequencing and annotation.</title>
        <authorList>
            <consortium name="The Broad Institute Genomics Platform"/>
            <consortium name="The Broad Institute Genome Sequencing Center for Infectious Disease"/>
            <person name="Wu L."/>
            <person name="Ma J."/>
        </authorList>
    </citation>
    <scope>NUCLEOTIDE SEQUENCE [LARGE SCALE GENOMIC DNA]</scope>
    <source>
        <strain evidence="4">CCUG 39970</strain>
    </source>
</reference>
<keyword evidence="4" id="KW-1185">Reference proteome</keyword>
<sequence length="388" mass="39494">MTRPLPMLLLSALLASGAAGAQTQAQGTATAAASMPATRTVTLTDVPAGHWSREAIALLMQRGLIQGLPDGTFRGTAPLTRYEAAALFARLLQDGLLTQGRLSDQDLLVVARGVGEVSSELRSLTNRLDRSDARVTQLEGQVAALVDTVARSLPQTSNAAGRLSAVESAVTAMPALLDAKASSGDVQALQAQVVALQAQVQSQAQTLSARQSQVQTQAQAATPPIPDVPIPDVPLPAPSAPHRYSAGLAIEGTPQDGHLQAGAAVDLRADRVVGPLGLRAAVNVRPGAGSFGAEMAGTLTFDGGGVQPYLGLGGGVVYSPARDGNGTTHDLTVLGLAGVDYPVSDSMSLFGEGQVRYVLSNQGSGTGLSSTQQGGLGGSLRAGVRVSF</sequence>
<evidence type="ECO:0000256" key="1">
    <source>
        <dbReference type="SAM" id="SignalP"/>
    </source>
</evidence>
<name>A0ABV8YA05_9DEIO</name>
<dbReference type="Pfam" id="PF00395">
    <property type="entry name" value="SLH"/>
    <property type="match status" value="1"/>
</dbReference>
<dbReference type="PANTHER" id="PTHR43308">
    <property type="entry name" value="OUTER MEMBRANE PROTEIN ALPHA-RELATED"/>
    <property type="match status" value="1"/>
</dbReference>
<feature type="domain" description="SLH" evidence="2">
    <location>
        <begin position="39"/>
        <end position="102"/>
    </location>
</feature>
<dbReference type="InterPro" id="IPR001119">
    <property type="entry name" value="SLH_dom"/>
</dbReference>
<dbReference type="Gene3D" id="2.40.160.20">
    <property type="match status" value="1"/>
</dbReference>
<dbReference type="InterPro" id="IPR051465">
    <property type="entry name" value="Cell_Envelope_Struct_Comp"/>
</dbReference>